<dbReference type="PANTHER" id="PTHR42673:SF4">
    <property type="entry name" value="MALEYLACETOACETATE ISOMERASE"/>
    <property type="match status" value="1"/>
</dbReference>
<accession>A0A8J7JG75</accession>
<dbReference type="PROSITE" id="PS50404">
    <property type="entry name" value="GST_NTER"/>
    <property type="match status" value="1"/>
</dbReference>
<dbReference type="Proteomes" id="UP000619079">
    <property type="component" value="Unassembled WGS sequence"/>
</dbReference>
<evidence type="ECO:0000259" key="1">
    <source>
        <dbReference type="PROSITE" id="PS50404"/>
    </source>
</evidence>
<dbReference type="GO" id="GO:0004364">
    <property type="term" value="F:glutathione transferase activity"/>
    <property type="evidence" value="ECO:0007669"/>
    <property type="project" value="TreeGrafter"/>
</dbReference>
<dbReference type="GO" id="GO:0016034">
    <property type="term" value="F:maleylacetoacetate isomerase activity"/>
    <property type="evidence" value="ECO:0007669"/>
    <property type="project" value="TreeGrafter"/>
</dbReference>
<dbReference type="RefSeq" id="WP_199024057.1">
    <property type="nucleotide sequence ID" value="NZ_JAELVR010000004.1"/>
</dbReference>
<dbReference type="SUPFAM" id="SSF47616">
    <property type="entry name" value="GST C-terminal domain-like"/>
    <property type="match status" value="1"/>
</dbReference>
<gene>
    <name evidence="2" type="ORF">JF290_06615</name>
</gene>
<dbReference type="Gene3D" id="1.20.1050.10">
    <property type="match status" value="1"/>
</dbReference>
<feature type="domain" description="GST N-terminal" evidence="1">
    <location>
        <begin position="1"/>
        <end position="84"/>
    </location>
</feature>
<dbReference type="GO" id="GO:0006559">
    <property type="term" value="P:L-phenylalanine catabolic process"/>
    <property type="evidence" value="ECO:0007669"/>
    <property type="project" value="TreeGrafter"/>
</dbReference>
<dbReference type="SUPFAM" id="SSF52833">
    <property type="entry name" value="Thioredoxin-like"/>
    <property type="match status" value="1"/>
</dbReference>
<name>A0A8J7JG75_9RHOB</name>
<protein>
    <submittedName>
        <fullName evidence="2">Glutathione S-transferase</fullName>
    </submittedName>
</protein>
<comment type="caution">
    <text evidence="2">The sequence shown here is derived from an EMBL/GenBank/DDBJ whole genome shotgun (WGS) entry which is preliminary data.</text>
</comment>
<evidence type="ECO:0000313" key="2">
    <source>
        <dbReference type="EMBL" id="MBJ6371194.1"/>
    </source>
</evidence>
<dbReference type="InterPro" id="IPR036282">
    <property type="entry name" value="Glutathione-S-Trfase_C_sf"/>
</dbReference>
<proteinExistence type="predicted"/>
<dbReference type="CDD" id="cd03194">
    <property type="entry name" value="GST_C_3"/>
    <property type="match status" value="1"/>
</dbReference>
<dbReference type="GO" id="GO:0006749">
    <property type="term" value="P:glutathione metabolic process"/>
    <property type="evidence" value="ECO:0007669"/>
    <property type="project" value="TreeGrafter"/>
</dbReference>
<keyword evidence="3" id="KW-1185">Reference proteome</keyword>
<dbReference type="InterPro" id="IPR004045">
    <property type="entry name" value="Glutathione_S-Trfase_N"/>
</dbReference>
<dbReference type="EMBL" id="JAELVR010000004">
    <property type="protein sequence ID" value="MBJ6371194.1"/>
    <property type="molecule type" value="Genomic_DNA"/>
</dbReference>
<sequence length="228" mass="25117">MTYDFYIGDRMFSSWSLRGWLLLERFAIAHRVHMVGLYSGTMAQDMAALAPARLVPTLRTPDGTIVGESLAIAETLAERHPEAGLWPTAPDARATARWLCAEMAAGFSALRSDCPMQLRHCHVGFAPGQGVLADLDRLQQLWAHARALSGSDTPWLFGAYCAADAFFVPVAARIIGYGLPVGDTAQAYCAALLSDPPVQQWRRLAQQVSYDPDPYALDLPTRPWPEWD</sequence>
<evidence type="ECO:0000313" key="3">
    <source>
        <dbReference type="Proteomes" id="UP000619079"/>
    </source>
</evidence>
<dbReference type="Pfam" id="PF13409">
    <property type="entry name" value="GST_N_2"/>
    <property type="match status" value="1"/>
</dbReference>
<reference evidence="2" key="1">
    <citation type="submission" date="2020-12" db="EMBL/GenBank/DDBJ databases">
        <title>Sedimentitalea sp. nov., isolated from sand in Incheon.</title>
        <authorList>
            <person name="Kim W."/>
        </authorList>
    </citation>
    <scope>NUCLEOTIDE SEQUENCE</scope>
    <source>
        <strain evidence="2">CAU 1593</strain>
    </source>
</reference>
<dbReference type="AlphaFoldDB" id="A0A8J7JG75"/>
<dbReference type="InterPro" id="IPR036249">
    <property type="entry name" value="Thioredoxin-like_sf"/>
</dbReference>
<dbReference type="PANTHER" id="PTHR42673">
    <property type="entry name" value="MALEYLACETOACETATE ISOMERASE"/>
    <property type="match status" value="1"/>
</dbReference>
<dbReference type="Gene3D" id="3.40.30.10">
    <property type="entry name" value="Glutaredoxin"/>
    <property type="match status" value="1"/>
</dbReference>
<organism evidence="2 3">
    <name type="scientific">Sedimentitalea arenosa</name>
    <dbReference type="NCBI Taxonomy" id="2798803"/>
    <lineage>
        <taxon>Bacteria</taxon>
        <taxon>Pseudomonadati</taxon>
        <taxon>Pseudomonadota</taxon>
        <taxon>Alphaproteobacteria</taxon>
        <taxon>Rhodobacterales</taxon>
        <taxon>Paracoccaceae</taxon>
        <taxon>Sedimentitalea</taxon>
    </lineage>
</organism>